<feature type="transmembrane region" description="Helical" evidence="1">
    <location>
        <begin position="261"/>
        <end position="278"/>
    </location>
</feature>
<dbReference type="EMBL" id="JAQZCI010000005">
    <property type="protein sequence ID" value="MDD7963449.1"/>
    <property type="molecule type" value="Genomic_DNA"/>
</dbReference>
<feature type="transmembrane region" description="Helical" evidence="1">
    <location>
        <begin position="59"/>
        <end position="81"/>
    </location>
</feature>
<feature type="transmembrane region" description="Helical" evidence="1">
    <location>
        <begin position="284"/>
        <end position="304"/>
    </location>
</feature>
<dbReference type="Proteomes" id="UP001218170">
    <property type="component" value="Unassembled WGS sequence"/>
</dbReference>
<feature type="transmembrane region" description="Helical" evidence="1">
    <location>
        <begin position="345"/>
        <end position="366"/>
    </location>
</feature>
<sequence>MSRGDVAHAIARLRRGAAIWWAAVSSGRFFTAWSIVVAVPLAVIVLAPYQSADTVFEVIAAEASAAVAVAVLMVVLLPVALLERRLRTPVTRAALVLGAVLAVSVARPFLNDALAVGAFGLEPDTMWATRIVTNIVAWTALLSLVAITEQLYASSREARERLAGALRTVTDEQRRAYRYDRDSRDLLDAEVAALRAALARLRLSPVDFDAVREFADEVRSASHRLQLQAAVDLAVASAADPTAGLTAVPHRRFVERLRPPPLFLVGVIFAAGSMPFAYNAGGWGLLFIVVAGVVGVGLGTDLLTRRLSRRLDPRSRGAVVLGVWTLAGLIVSGIGAVLVPGSLVPAIPALAVPGLAVLAALCADAVHRGRIEARRLGRALRDVARATAVRAAGARQALMHAADTLHGRVQGTCVIFAAQVDDEPATPDALARFERSVDAALVAVLDPTDAAETNVGLAETVAVWQPVIAVSTAVDAPSERALEDPSVSLRVVSVVAEGLVNAVKHAASPHAAVAVVALPEDSTLHVTVSSPGQLRADAQLAGGLGVSLLGPSARVFQRDGEVVLEAVIPVVQRLADTPHAVGALQDSDSM</sequence>
<comment type="caution">
    <text evidence="2">The sequence shown here is derived from an EMBL/GenBank/DDBJ whole genome shotgun (WGS) entry which is preliminary data.</text>
</comment>
<evidence type="ECO:0000256" key="1">
    <source>
        <dbReference type="SAM" id="Phobius"/>
    </source>
</evidence>
<feature type="transmembrane region" description="Helical" evidence="1">
    <location>
        <begin position="316"/>
        <end position="339"/>
    </location>
</feature>
<feature type="transmembrane region" description="Helical" evidence="1">
    <location>
        <begin position="131"/>
        <end position="152"/>
    </location>
</feature>
<gene>
    <name evidence="2" type="ORF">PUW80_13925</name>
</gene>
<organism evidence="2 3">
    <name type="scientific">Microbacterium thalli</name>
    <dbReference type="NCBI Taxonomy" id="3027921"/>
    <lineage>
        <taxon>Bacteria</taxon>
        <taxon>Bacillati</taxon>
        <taxon>Actinomycetota</taxon>
        <taxon>Actinomycetes</taxon>
        <taxon>Micrococcales</taxon>
        <taxon>Microbacteriaceae</taxon>
        <taxon>Microbacterium</taxon>
    </lineage>
</organism>
<dbReference type="Gene3D" id="3.30.565.10">
    <property type="entry name" value="Histidine kinase-like ATPase, C-terminal domain"/>
    <property type="match status" value="1"/>
</dbReference>
<protein>
    <recommendedName>
        <fullName evidence="4">Signal transduction histidine kinase</fullName>
    </recommendedName>
</protein>
<reference evidence="2 3" key="1">
    <citation type="submission" date="2023-02" db="EMBL/GenBank/DDBJ databases">
        <title>Study of novel species of the Microbacterium genus.</title>
        <authorList>
            <person name="Arroyo-Herrera I."/>
            <person name="Roman-Ponce B."/>
            <person name="Vasquez-Murrieta M.S."/>
        </authorList>
    </citation>
    <scope>NUCLEOTIDE SEQUENCE [LARGE SCALE GENOMIC DNA]</scope>
    <source>
        <strain evidence="2 3">NE1TT3</strain>
    </source>
</reference>
<evidence type="ECO:0008006" key="4">
    <source>
        <dbReference type="Google" id="ProtNLM"/>
    </source>
</evidence>
<proteinExistence type="predicted"/>
<keyword evidence="1" id="KW-0472">Membrane</keyword>
<feature type="transmembrane region" description="Helical" evidence="1">
    <location>
        <begin position="20"/>
        <end position="47"/>
    </location>
</feature>
<accession>A0ABT5SKU5</accession>
<keyword evidence="3" id="KW-1185">Reference proteome</keyword>
<name>A0ABT5SKU5_9MICO</name>
<feature type="transmembrane region" description="Helical" evidence="1">
    <location>
        <begin position="93"/>
        <end position="111"/>
    </location>
</feature>
<keyword evidence="1" id="KW-1133">Transmembrane helix</keyword>
<evidence type="ECO:0000313" key="3">
    <source>
        <dbReference type="Proteomes" id="UP001218170"/>
    </source>
</evidence>
<dbReference type="RefSeq" id="WP_274224124.1">
    <property type="nucleotide sequence ID" value="NZ_JAQZCG020000012.1"/>
</dbReference>
<evidence type="ECO:0000313" key="2">
    <source>
        <dbReference type="EMBL" id="MDD7963449.1"/>
    </source>
</evidence>
<dbReference type="InterPro" id="IPR036890">
    <property type="entry name" value="HATPase_C_sf"/>
</dbReference>
<keyword evidence="1" id="KW-0812">Transmembrane</keyword>